<dbReference type="InterPro" id="IPR036365">
    <property type="entry name" value="PGBD-like_sf"/>
</dbReference>
<feature type="domain" description="Peptidoglycan binding-like" evidence="2">
    <location>
        <begin position="45"/>
        <end position="105"/>
    </location>
</feature>
<gene>
    <name evidence="4" type="ORF">SYV04_33715</name>
</gene>
<evidence type="ECO:0000256" key="1">
    <source>
        <dbReference type="SAM" id="MobiDB-lite"/>
    </source>
</evidence>
<sequence length="273" mass="28791">MTPSLTRRGSSRTTAPASFATPAKAATRSAPSKGVPAAGLERGNTGAAVKQLQDRLIDLHYLPASVKQGAGYGSFGPMTESAVKAFQSDRGLPQVGKFGPATREELQRALAGQPPLNGTPGPAPGGGVFPAPHGFAAIKATFGEAGKNMVTTKLPVGPGGKPVDVTLHAKMVPVMKACLEDAAKKDLLKHIKTFDGMYPGFVRNKKDAKTGKDLQPPQPSVHSWGVAFDINANPRPGKVHPDLVKHFKEWGFTWGGDFKGNVDPMHFQYASGY</sequence>
<dbReference type="Gene3D" id="1.10.101.10">
    <property type="entry name" value="PGBD-like superfamily/PGBD"/>
    <property type="match status" value="1"/>
</dbReference>
<reference evidence="4 5" key="1">
    <citation type="submission" date="2023-12" db="EMBL/GenBank/DDBJ databases">
        <title>the genome sequence of Hyalangium sp. s54d21.</title>
        <authorList>
            <person name="Zhang X."/>
        </authorList>
    </citation>
    <scope>NUCLEOTIDE SEQUENCE [LARGE SCALE GENOMIC DNA]</scope>
    <source>
        <strain evidence="5">s54d21</strain>
    </source>
</reference>
<feature type="region of interest" description="Disordered" evidence="1">
    <location>
        <begin position="1"/>
        <end position="41"/>
    </location>
</feature>
<dbReference type="SUPFAM" id="SSF55166">
    <property type="entry name" value="Hedgehog/DD-peptidase"/>
    <property type="match status" value="1"/>
</dbReference>
<dbReference type="Proteomes" id="UP001291309">
    <property type="component" value="Unassembled WGS sequence"/>
</dbReference>
<evidence type="ECO:0000259" key="2">
    <source>
        <dbReference type="Pfam" id="PF01471"/>
    </source>
</evidence>
<dbReference type="InterPro" id="IPR002477">
    <property type="entry name" value="Peptidoglycan-bd-like"/>
</dbReference>
<evidence type="ECO:0000313" key="5">
    <source>
        <dbReference type="Proteomes" id="UP001291309"/>
    </source>
</evidence>
<evidence type="ECO:0000313" key="4">
    <source>
        <dbReference type="EMBL" id="MDY7231398.1"/>
    </source>
</evidence>
<dbReference type="InterPro" id="IPR036366">
    <property type="entry name" value="PGBDSf"/>
</dbReference>
<dbReference type="InterPro" id="IPR039561">
    <property type="entry name" value="Peptidase_M15C"/>
</dbReference>
<dbReference type="Pfam" id="PF13539">
    <property type="entry name" value="Peptidase_M15_4"/>
    <property type="match status" value="1"/>
</dbReference>
<comment type="caution">
    <text evidence="4">The sequence shown here is derived from an EMBL/GenBank/DDBJ whole genome shotgun (WGS) entry which is preliminary data.</text>
</comment>
<dbReference type="RefSeq" id="WP_321550108.1">
    <property type="nucleotide sequence ID" value="NZ_JAXIVS010000014.1"/>
</dbReference>
<proteinExistence type="predicted"/>
<name>A0ABU5HD57_9BACT</name>
<dbReference type="SUPFAM" id="SSF47090">
    <property type="entry name" value="PGBD-like"/>
    <property type="match status" value="1"/>
</dbReference>
<dbReference type="Pfam" id="PF01471">
    <property type="entry name" value="PG_binding_1"/>
    <property type="match status" value="1"/>
</dbReference>
<dbReference type="InterPro" id="IPR009045">
    <property type="entry name" value="Zn_M74/Hedgehog-like"/>
</dbReference>
<feature type="domain" description="Peptidase M15C" evidence="3">
    <location>
        <begin position="219"/>
        <end position="269"/>
    </location>
</feature>
<feature type="compositionally biased region" description="Polar residues" evidence="1">
    <location>
        <begin position="1"/>
        <end position="12"/>
    </location>
</feature>
<accession>A0ABU5HD57</accession>
<evidence type="ECO:0000259" key="3">
    <source>
        <dbReference type="Pfam" id="PF13539"/>
    </source>
</evidence>
<protein>
    <submittedName>
        <fullName evidence="4">M15 family metallopeptidase</fullName>
    </submittedName>
</protein>
<dbReference type="EMBL" id="JAXIVS010000014">
    <property type="protein sequence ID" value="MDY7231398.1"/>
    <property type="molecule type" value="Genomic_DNA"/>
</dbReference>
<organism evidence="4 5">
    <name type="scientific">Hyalangium rubrum</name>
    <dbReference type="NCBI Taxonomy" id="3103134"/>
    <lineage>
        <taxon>Bacteria</taxon>
        <taxon>Pseudomonadati</taxon>
        <taxon>Myxococcota</taxon>
        <taxon>Myxococcia</taxon>
        <taxon>Myxococcales</taxon>
        <taxon>Cystobacterineae</taxon>
        <taxon>Archangiaceae</taxon>
        <taxon>Hyalangium</taxon>
    </lineage>
</organism>
<feature type="compositionally biased region" description="Low complexity" evidence="1">
    <location>
        <begin position="13"/>
        <end position="27"/>
    </location>
</feature>
<dbReference type="Gene3D" id="3.30.1380.10">
    <property type="match status" value="1"/>
</dbReference>
<keyword evidence="5" id="KW-1185">Reference proteome</keyword>